<evidence type="ECO:0000256" key="1">
    <source>
        <dbReference type="ARBA" id="ARBA00005820"/>
    </source>
</evidence>
<dbReference type="Gene3D" id="1.10.10.10">
    <property type="entry name" value="Winged helix-like DNA-binding domain superfamily/Winged helix DNA-binding domain"/>
    <property type="match status" value="1"/>
</dbReference>
<dbReference type="SUPFAM" id="SSF46894">
    <property type="entry name" value="C-terminal effector domain of the bipartite response regulators"/>
    <property type="match status" value="1"/>
</dbReference>
<dbReference type="Proteomes" id="UP001074726">
    <property type="component" value="Unassembled WGS sequence"/>
</dbReference>
<reference evidence="8" key="1">
    <citation type="submission" date="2022-08" db="EMBL/GenBank/DDBJ databases">
        <title>Genome sequencing of Nocardioides sp. STR2.</title>
        <authorList>
            <person name="So Y."/>
        </authorList>
    </citation>
    <scope>NUCLEOTIDE SEQUENCE</scope>
    <source>
        <strain evidence="8">STR2</strain>
    </source>
</reference>
<feature type="region of interest" description="Disordered" evidence="6">
    <location>
        <begin position="252"/>
        <end position="274"/>
    </location>
</feature>
<dbReference type="PANTHER" id="PTHR35807:SF1">
    <property type="entry name" value="TRANSCRIPTIONAL REGULATOR REDD"/>
    <property type="match status" value="1"/>
</dbReference>
<dbReference type="InterPro" id="IPR041664">
    <property type="entry name" value="AAA_16"/>
</dbReference>
<dbReference type="InterPro" id="IPR027417">
    <property type="entry name" value="P-loop_NTPase"/>
</dbReference>
<organism evidence="8 9">
    <name type="scientific">Nocardioides pini</name>
    <dbReference type="NCBI Taxonomy" id="2975053"/>
    <lineage>
        <taxon>Bacteria</taxon>
        <taxon>Bacillati</taxon>
        <taxon>Actinomycetota</taxon>
        <taxon>Actinomycetes</taxon>
        <taxon>Propionibacteriales</taxon>
        <taxon>Nocardioidaceae</taxon>
        <taxon>Nocardioides</taxon>
    </lineage>
</organism>
<proteinExistence type="inferred from homology"/>
<feature type="domain" description="OmpR/PhoB-type" evidence="7">
    <location>
        <begin position="1"/>
        <end position="82"/>
    </location>
</feature>
<keyword evidence="9" id="KW-1185">Reference proteome</keyword>
<accession>A0ABT4CHY0</accession>
<keyword evidence="4" id="KW-0804">Transcription</keyword>
<evidence type="ECO:0000313" key="8">
    <source>
        <dbReference type="EMBL" id="MCY4728568.1"/>
    </source>
</evidence>
<keyword evidence="2" id="KW-0805">Transcription regulation</keyword>
<dbReference type="InterPro" id="IPR016032">
    <property type="entry name" value="Sig_transdc_resp-reg_C-effctor"/>
</dbReference>
<evidence type="ECO:0000256" key="2">
    <source>
        <dbReference type="ARBA" id="ARBA00023015"/>
    </source>
</evidence>
<dbReference type="Pfam" id="PF00486">
    <property type="entry name" value="Trans_reg_C"/>
    <property type="match status" value="1"/>
</dbReference>
<name>A0ABT4CHY0_9ACTN</name>
<comment type="caution">
    <text evidence="8">The sequence shown here is derived from an EMBL/GenBank/DDBJ whole genome shotgun (WGS) entry which is preliminary data.</text>
</comment>
<dbReference type="Pfam" id="PF13191">
    <property type="entry name" value="AAA_16"/>
    <property type="match status" value="1"/>
</dbReference>
<dbReference type="Gene3D" id="3.40.50.300">
    <property type="entry name" value="P-loop containing nucleotide triphosphate hydrolases"/>
    <property type="match status" value="1"/>
</dbReference>
<keyword evidence="3 5" id="KW-0238">DNA-binding</keyword>
<dbReference type="SMART" id="SM01043">
    <property type="entry name" value="BTAD"/>
    <property type="match status" value="1"/>
</dbReference>
<protein>
    <submittedName>
        <fullName evidence="8">BTAD domain-containing putative transcriptional regulator</fullName>
    </submittedName>
</protein>
<dbReference type="PANTHER" id="PTHR35807">
    <property type="entry name" value="TRANSCRIPTIONAL REGULATOR REDD-RELATED"/>
    <property type="match status" value="1"/>
</dbReference>
<dbReference type="PROSITE" id="PS51755">
    <property type="entry name" value="OMPR_PHOB"/>
    <property type="match status" value="1"/>
</dbReference>
<dbReference type="InterPro" id="IPR036388">
    <property type="entry name" value="WH-like_DNA-bd_sf"/>
</dbReference>
<dbReference type="Pfam" id="PF03704">
    <property type="entry name" value="BTAD"/>
    <property type="match status" value="1"/>
</dbReference>
<evidence type="ECO:0000259" key="7">
    <source>
        <dbReference type="PROSITE" id="PS51755"/>
    </source>
</evidence>
<evidence type="ECO:0000256" key="3">
    <source>
        <dbReference type="ARBA" id="ARBA00023125"/>
    </source>
</evidence>
<sequence>MDGQPVEIATRRQRALLVLLLLNVGRVVSTERLIDQLWDGAPPPQGAVTLRSYISNLRQALGATGALGSALVTRGPGYLIDLPAESVDATRLRTLTQTGRDLLRQGAATDALTTLDEAVGLWTGDPLSEVSDHQFAQSIVAQLTETYLAAVEGRFEAMLAAGRHADALPELDGFAADHPLREEPQALLMLALYRCGRTADALEVHRRFRVMLDDELGILPSSRMDSLLQRILSQDPDLDPPPAALEADALPAATTPSPAAASTEKALPAPAAGGSTRMLVGRERELGVLQAALDRLTTSGTGSLVLLAGEPGIGKTTLLETLDEMARRRNVPVHYGRSPAAFGAPPFYPWSQVVDSVAARLGDQELESLVSTRARPVAQLSPAVAGRVGVEVPPPGDIVSAMRFPLYEAVSTYLCRAADGPLVVLLDDIHWADLPSLELLSYLTPSLATRPLLLVAAYRDLPSDTSEALDATLATVSREDVTSEVHLGGLAQGDVAVLAADLLTTAAHPERHERFADVLYERTGGNPFFVRQLARLLLEDDPPVATRPAPVPPGVRHVIASRLKPLPAAVTALLASAAVIGREFDLRTAATVAGIELEEALDAYDIAARHGLVEPTDDGGHTFVHALVQEVVLERLPAGRASRLHGAVAQLLAHEGASSPAVVATHTWAARDVLGPAAVESQLAAADAAVAVCAHEQAEVHLRRALHLVRQASPPDPDAELSVLLTLLRLIITSRGWGHHGARAVADRALHLAEAGAFSDDNARLWWSLFFLLIDQDDQASYVGVARSLLAACEAPDPRGRIGNASRASVHLMAVFDALSTDDRDAARRHLTRAGELIEAATAAETSAYDENLHVMYHLIEGAWFGMQGDGDAHQRAVEAAVALADADGRPFPRAVARALGAVQAFYSPGHDYLKELADPALDLCLRFGFGWLGTVAESVHEWSEALAGGDGTRTVAALQTRLEDMTRGGRNGTRSTMLALLGDVHAALGEPDLARETYLQARQDPGPYRQLFITLLDRRMASLP</sequence>
<evidence type="ECO:0000313" key="9">
    <source>
        <dbReference type="Proteomes" id="UP001074726"/>
    </source>
</evidence>
<evidence type="ECO:0000256" key="5">
    <source>
        <dbReference type="PROSITE-ProRule" id="PRU01091"/>
    </source>
</evidence>
<dbReference type="RefSeq" id="WP_268113602.1">
    <property type="nucleotide sequence ID" value="NZ_JAPPUX010000006.1"/>
</dbReference>
<dbReference type="EMBL" id="JAPPUX010000006">
    <property type="protein sequence ID" value="MCY4728568.1"/>
    <property type="molecule type" value="Genomic_DNA"/>
</dbReference>
<evidence type="ECO:0000256" key="4">
    <source>
        <dbReference type="ARBA" id="ARBA00023163"/>
    </source>
</evidence>
<dbReference type="InterPro" id="IPR051677">
    <property type="entry name" value="AfsR-DnrI-RedD_regulator"/>
</dbReference>
<dbReference type="SUPFAM" id="SSF52540">
    <property type="entry name" value="P-loop containing nucleoside triphosphate hydrolases"/>
    <property type="match status" value="1"/>
</dbReference>
<dbReference type="InterPro" id="IPR011990">
    <property type="entry name" value="TPR-like_helical_dom_sf"/>
</dbReference>
<dbReference type="InterPro" id="IPR005158">
    <property type="entry name" value="BTAD"/>
</dbReference>
<dbReference type="SMART" id="SM00862">
    <property type="entry name" value="Trans_reg_C"/>
    <property type="match status" value="1"/>
</dbReference>
<dbReference type="InterPro" id="IPR001867">
    <property type="entry name" value="OmpR/PhoB-type_DNA-bd"/>
</dbReference>
<gene>
    <name evidence="8" type="ORF">NYO98_19965</name>
</gene>
<evidence type="ECO:0000256" key="6">
    <source>
        <dbReference type="SAM" id="MobiDB-lite"/>
    </source>
</evidence>
<dbReference type="Gene3D" id="1.25.40.10">
    <property type="entry name" value="Tetratricopeptide repeat domain"/>
    <property type="match status" value="1"/>
</dbReference>
<dbReference type="SUPFAM" id="SSF48452">
    <property type="entry name" value="TPR-like"/>
    <property type="match status" value="1"/>
</dbReference>
<comment type="similarity">
    <text evidence="1">Belongs to the AfsR/DnrI/RedD regulatory family.</text>
</comment>
<feature type="compositionally biased region" description="Low complexity" evidence="6">
    <location>
        <begin position="252"/>
        <end position="263"/>
    </location>
</feature>
<dbReference type="CDD" id="cd15831">
    <property type="entry name" value="BTAD"/>
    <property type="match status" value="1"/>
</dbReference>
<feature type="DNA-binding region" description="OmpR/PhoB-type" evidence="5">
    <location>
        <begin position="1"/>
        <end position="82"/>
    </location>
</feature>